<sequence length="248" mass="27022">MLNPNLHPVDRSVTVAPPHRQRTTTGGQHLAYGCGAMAFATIEDGRPCDCGPADPRQHGESLVLPATAYLHRHWTHLSCGYGHLLNDEDQRGVPPPLGGRAPRLRKGQRCLIRTKTVRIPREPACDCWSAAEAHRAGSSTQSGPAGSVRPRESHAATPRRSTGLTRWSTPSRPPGSTDTVRSGSGGDGTRRPHATPSSSEPALAHVQRRPVQPFQQIELRSHLRQLPPVEVPRRLPLPRQELPLGPVR</sequence>
<evidence type="ECO:0000313" key="2">
    <source>
        <dbReference type="EMBL" id="SCF45786.1"/>
    </source>
</evidence>
<accession>A0A1C5AKY7</accession>
<feature type="compositionally biased region" description="Polar residues" evidence="1">
    <location>
        <begin position="159"/>
        <end position="182"/>
    </location>
</feature>
<dbReference type="Proteomes" id="UP000198551">
    <property type="component" value="Unassembled WGS sequence"/>
</dbReference>
<organism evidence="2 3">
    <name type="scientific">Micromonospora marina</name>
    <dbReference type="NCBI Taxonomy" id="307120"/>
    <lineage>
        <taxon>Bacteria</taxon>
        <taxon>Bacillati</taxon>
        <taxon>Actinomycetota</taxon>
        <taxon>Actinomycetes</taxon>
        <taxon>Micromonosporales</taxon>
        <taxon>Micromonosporaceae</taxon>
        <taxon>Micromonospora</taxon>
    </lineage>
</organism>
<gene>
    <name evidence="2" type="ORF">GA0070215_13719</name>
</gene>
<keyword evidence="3" id="KW-1185">Reference proteome</keyword>
<name>A0A1C5AKY7_9ACTN</name>
<evidence type="ECO:0000256" key="1">
    <source>
        <dbReference type="SAM" id="MobiDB-lite"/>
    </source>
</evidence>
<reference evidence="3" key="1">
    <citation type="submission" date="2016-06" db="EMBL/GenBank/DDBJ databases">
        <authorList>
            <person name="Varghese N."/>
        </authorList>
    </citation>
    <scope>NUCLEOTIDE SEQUENCE [LARGE SCALE GENOMIC DNA]</scope>
    <source>
        <strain evidence="3">DSM 45555</strain>
    </source>
</reference>
<dbReference type="AlphaFoldDB" id="A0A1C5AKY7"/>
<proteinExistence type="predicted"/>
<feature type="region of interest" description="Disordered" evidence="1">
    <location>
        <begin position="134"/>
        <end position="213"/>
    </location>
</feature>
<dbReference type="EMBL" id="FMCV01000037">
    <property type="protein sequence ID" value="SCF45786.1"/>
    <property type="molecule type" value="Genomic_DNA"/>
</dbReference>
<protein>
    <submittedName>
        <fullName evidence="2">Uncharacterized protein</fullName>
    </submittedName>
</protein>
<evidence type="ECO:0000313" key="3">
    <source>
        <dbReference type="Proteomes" id="UP000198551"/>
    </source>
</evidence>